<dbReference type="PANTHER" id="PTHR33112">
    <property type="entry name" value="DOMAIN PROTEIN, PUTATIVE-RELATED"/>
    <property type="match status" value="1"/>
</dbReference>
<comment type="caution">
    <text evidence="2">The sequence shown here is derived from an EMBL/GenBank/DDBJ whole genome shotgun (WGS) entry which is preliminary data.</text>
</comment>
<dbReference type="Proteomes" id="UP000275480">
    <property type="component" value="Unassembled WGS sequence"/>
</dbReference>
<feature type="domain" description="Heterokaryon incompatibility" evidence="1">
    <location>
        <begin position="198"/>
        <end position="361"/>
    </location>
</feature>
<dbReference type="AlphaFoldDB" id="A0AB74BQ66"/>
<evidence type="ECO:0000313" key="2">
    <source>
        <dbReference type="EMBL" id="RMZ36040.1"/>
    </source>
</evidence>
<reference evidence="2 3" key="1">
    <citation type="submission" date="2018-07" db="EMBL/GenBank/DDBJ databases">
        <title>Identification of spontaneous genetic mutation associated with occurrence of a yellow conidial color mutant of Aspergillus flavus.</title>
        <authorList>
            <person name="Chang P.-K."/>
            <person name="Mack B.M."/>
            <person name="Scharfenstein L."/>
            <person name="Gilbert M.K."/>
        </authorList>
    </citation>
    <scope>NUCLEOTIDE SEQUENCE [LARGE SCALE GENOMIC DNA]</scope>
    <source>
        <strain evidence="2 3">CA14</strain>
    </source>
</reference>
<evidence type="ECO:0000259" key="1">
    <source>
        <dbReference type="Pfam" id="PF06985"/>
    </source>
</evidence>
<name>A0AB74BQ66_ASPFL</name>
<accession>A0AB74BQ66</accession>
<dbReference type="EMBL" id="QQZZ01000196">
    <property type="protein sequence ID" value="RMZ36040.1"/>
    <property type="molecule type" value="Genomic_DNA"/>
</dbReference>
<evidence type="ECO:0000313" key="3">
    <source>
        <dbReference type="Proteomes" id="UP000275480"/>
    </source>
</evidence>
<dbReference type="PANTHER" id="PTHR33112:SF16">
    <property type="entry name" value="HETEROKARYON INCOMPATIBILITY DOMAIN-CONTAINING PROTEIN"/>
    <property type="match status" value="1"/>
</dbReference>
<gene>
    <name evidence="2" type="ORF">CA14_009840</name>
</gene>
<organism evidence="2 3">
    <name type="scientific">Aspergillus flavus</name>
    <dbReference type="NCBI Taxonomy" id="5059"/>
    <lineage>
        <taxon>Eukaryota</taxon>
        <taxon>Fungi</taxon>
        <taxon>Dikarya</taxon>
        <taxon>Ascomycota</taxon>
        <taxon>Pezizomycotina</taxon>
        <taxon>Eurotiomycetes</taxon>
        <taxon>Eurotiomycetidae</taxon>
        <taxon>Eurotiales</taxon>
        <taxon>Aspergillaceae</taxon>
        <taxon>Aspergillus</taxon>
        <taxon>Aspergillus subgen. Circumdati</taxon>
    </lineage>
</organism>
<protein>
    <recommendedName>
        <fullName evidence="1">Heterokaryon incompatibility domain-containing protein</fullName>
    </recommendedName>
</protein>
<sequence>MDKLSKAIYPLLDRIFNKRDSSRRLYDLGREKHKQRDVENAAICHLTVNLTQHIICVQNSVMGIILCELLAKVIRHYHSDSSIHMKFSIEARTGYPLIITGLNYTDDPKRIEVFKDIDDGSPPWPRVPFIGGGSVIMDHSDDQGVYDFILECLSDCITTHEHCDARNPVSLPSRLLEVSDQNHTCRLVEPAKDQLGTYMTLSYCWGNGNPLKLTRGLYNSFQNGISWIDLPQLFRDAIRITNRLGVSYLWIDSLCIVQDDRKDWEIESEKMASIYQNAHITIVAASAPDPEAPILGARGQQMEKAEFEFTEEDGSKSYLFSRCISDEPFWGLRGLSVIRVKNFQSRDWSQTIYNRGWTFQEDLLSRRTIHYLPNRVVWECWMSHCDERQLPRDPNHRKKRYKMPKPSQESWPELVTAYTVRNLTHTSDTLPAMSGIAYMVSEGTCDEYLAGLWRSSFVVHLACPCKEYIAPTWSWASTAMKDTVEMHGKSEDARTLTVLIDAKVDVKGGNKFGEVSGGFIQLRGPVCEMQLYYDDGWYRVQPRPLKEGEVNETYQTRIFPDTRLCAGDGLLETGEVAPTICRKYADLQTEDFGPGDNAYHVIYMIALWRTRTHVAGIVIGRSPRVPGAYERLGMVNSRLKIEKGFVDSTITIV</sequence>
<proteinExistence type="predicted"/>
<dbReference type="InterPro" id="IPR010730">
    <property type="entry name" value="HET"/>
</dbReference>
<dbReference type="Pfam" id="PF06985">
    <property type="entry name" value="HET"/>
    <property type="match status" value="1"/>
</dbReference>